<dbReference type="AlphaFoldDB" id="A0A061D8P9"/>
<dbReference type="InterPro" id="IPR000571">
    <property type="entry name" value="Znf_CCCH"/>
</dbReference>
<reference evidence="5" key="1">
    <citation type="journal article" date="2014" name="Nucleic Acids Res.">
        <title>The evolutionary dynamics of variant antigen genes in Babesia reveal a history of genomic innovation underlying host-parasite interaction.</title>
        <authorList>
            <person name="Jackson A.P."/>
            <person name="Otto T.D."/>
            <person name="Darby A."/>
            <person name="Ramaprasad A."/>
            <person name="Xia D."/>
            <person name="Echaide I.E."/>
            <person name="Farber M."/>
            <person name="Gahlot S."/>
            <person name="Gamble J."/>
            <person name="Gupta D."/>
            <person name="Gupta Y."/>
            <person name="Jackson L."/>
            <person name="Malandrin L."/>
            <person name="Malas T.B."/>
            <person name="Moussa E."/>
            <person name="Nair M."/>
            <person name="Reid A.J."/>
            <person name="Sanders M."/>
            <person name="Sharma J."/>
            <person name="Tracey A."/>
            <person name="Quail M.A."/>
            <person name="Weir W."/>
            <person name="Wastling J.M."/>
            <person name="Hall N."/>
            <person name="Willadsen P."/>
            <person name="Lingelbach K."/>
            <person name="Shiels B."/>
            <person name="Tait A."/>
            <person name="Berriman M."/>
            <person name="Allred D.R."/>
            <person name="Pain A."/>
        </authorList>
    </citation>
    <scope>NUCLEOTIDE SEQUENCE [LARGE SCALE GENOMIC DNA]</scope>
    <source>
        <strain evidence="5">Bond</strain>
    </source>
</reference>
<dbReference type="RefSeq" id="XP_012768503.1">
    <property type="nucleotide sequence ID" value="XM_012913049.1"/>
</dbReference>
<dbReference type="OrthoDB" id="435819at2759"/>
<feature type="zinc finger region" description="C3H1-type" evidence="1">
    <location>
        <begin position="210"/>
        <end position="240"/>
    </location>
</feature>
<accession>A0A061D8P9</accession>
<keyword evidence="5" id="KW-1185">Reference proteome</keyword>
<keyword evidence="1" id="KW-0862">Zinc</keyword>
<dbReference type="VEuPathDB" id="PiroplasmaDB:BBBOND_0302210"/>
<evidence type="ECO:0000256" key="1">
    <source>
        <dbReference type="PROSITE-ProRule" id="PRU00723"/>
    </source>
</evidence>
<organism evidence="4 5">
    <name type="scientific">Babesia bigemina</name>
    <dbReference type="NCBI Taxonomy" id="5866"/>
    <lineage>
        <taxon>Eukaryota</taxon>
        <taxon>Sar</taxon>
        <taxon>Alveolata</taxon>
        <taxon>Apicomplexa</taxon>
        <taxon>Aconoidasida</taxon>
        <taxon>Piroplasmida</taxon>
        <taxon>Babesiidae</taxon>
        <taxon>Babesia</taxon>
    </lineage>
</organism>
<dbReference type="EMBL" id="LK391709">
    <property type="protein sequence ID" value="CDR96317.1"/>
    <property type="molecule type" value="Genomic_DNA"/>
</dbReference>
<keyword evidence="1" id="KW-0479">Metal-binding</keyword>
<dbReference type="Proteomes" id="UP000033188">
    <property type="component" value="Chromosome 3"/>
</dbReference>
<keyword evidence="1" id="KW-0863">Zinc-finger</keyword>
<dbReference type="GO" id="GO:0008270">
    <property type="term" value="F:zinc ion binding"/>
    <property type="evidence" value="ECO:0007669"/>
    <property type="project" value="UniProtKB-KW"/>
</dbReference>
<dbReference type="PROSITE" id="PS50103">
    <property type="entry name" value="ZF_C3H1"/>
    <property type="match status" value="1"/>
</dbReference>
<sequence length="284" mass="31604">MSDCIEAALPESPQDVGDLPPTTTSIDTTTNTICFNTSEMPPSHIVALDQLIQLQCNKLEKQLVALKVKRQLLHMGEGVVLSVNDLVSDVSEDSSKELLSSLEAASVVDTDIDDRFKYFRSQTVGVGHTEDISEIINAMNMRNSSSNESDDFMRRVQFTAVEEPANSRVPISRRCITLPDSHGPVTASELALLQIDMCSAGDVQLMLHIQGKCKPCAFYYNKNKGCRNGSSCVFCHHEDHCFFTLKRWKKQQRQFSQSRSLSREIMGAALNPNPKPEPQHPNCT</sequence>
<evidence type="ECO:0000313" key="4">
    <source>
        <dbReference type="EMBL" id="CDR96317.1"/>
    </source>
</evidence>
<dbReference type="KEGG" id="bbig:BBBOND_0302210"/>
<feature type="region of interest" description="Disordered" evidence="2">
    <location>
        <begin position="1"/>
        <end position="21"/>
    </location>
</feature>
<evidence type="ECO:0000259" key="3">
    <source>
        <dbReference type="PROSITE" id="PS50103"/>
    </source>
</evidence>
<dbReference type="OMA" id="NGPSCGF"/>
<evidence type="ECO:0000313" key="5">
    <source>
        <dbReference type="Proteomes" id="UP000033188"/>
    </source>
</evidence>
<feature type="domain" description="C3H1-type" evidence="3">
    <location>
        <begin position="210"/>
        <end position="240"/>
    </location>
</feature>
<protein>
    <recommendedName>
        <fullName evidence="3">C3H1-type domain-containing protein</fullName>
    </recommendedName>
</protein>
<name>A0A061D8P9_BABBI</name>
<evidence type="ECO:0000256" key="2">
    <source>
        <dbReference type="SAM" id="MobiDB-lite"/>
    </source>
</evidence>
<gene>
    <name evidence="4" type="ORF">BBBOND_0302210</name>
</gene>
<dbReference type="GeneID" id="24564858"/>
<proteinExistence type="predicted"/>